<comment type="caution">
    <text evidence="2">The sequence shown here is derived from an EMBL/GenBank/DDBJ whole genome shotgun (WGS) entry which is preliminary data.</text>
</comment>
<reference evidence="2" key="1">
    <citation type="submission" date="2023-03" db="EMBL/GenBank/DDBJ databases">
        <title>Electrophorus voltai genome.</title>
        <authorList>
            <person name="Bian C."/>
        </authorList>
    </citation>
    <scope>NUCLEOTIDE SEQUENCE</scope>
    <source>
        <strain evidence="2">CB-2022</strain>
        <tissue evidence="2">Muscle</tissue>
    </source>
</reference>
<dbReference type="EMBL" id="JAROKS010000019">
    <property type="protein sequence ID" value="KAK1792068.1"/>
    <property type="molecule type" value="Genomic_DNA"/>
</dbReference>
<proteinExistence type="predicted"/>
<evidence type="ECO:0000259" key="1">
    <source>
        <dbReference type="Pfam" id="PF24626"/>
    </source>
</evidence>
<evidence type="ECO:0000313" key="3">
    <source>
        <dbReference type="Proteomes" id="UP001239994"/>
    </source>
</evidence>
<dbReference type="InterPro" id="IPR056924">
    <property type="entry name" value="SH3_Tf2-1"/>
</dbReference>
<dbReference type="Pfam" id="PF24626">
    <property type="entry name" value="SH3_Tf2-1"/>
    <property type="match status" value="1"/>
</dbReference>
<dbReference type="AlphaFoldDB" id="A0AAD8Z658"/>
<accession>A0AAD8Z658</accession>
<evidence type="ECO:0000313" key="2">
    <source>
        <dbReference type="EMBL" id="KAK1792068.1"/>
    </source>
</evidence>
<dbReference type="PANTHER" id="PTHR46148:SF60">
    <property type="entry name" value="CHROMO DOMAIN-CONTAINING PROTEIN"/>
    <property type="match status" value="1"/>
</dbReference>
<gene>
    <name evidence="2" type="ORF">P4O66_001846</name>
</gene>
<dbReference type="PANTHER" id="PTHR46148">
    <property type="entry name" value="CHROMO DOMAIN-CONTAINING PROTEIN"/>
    <property type="match status" value="1"/>
</dbReference>
<organism evidence="2 3">
    <name type="scientific">Electrophorus voltai</name>
    <dbReference type="NCBI Taxonomy" id="2609070"/>
    <lineage>
        <taxon>Eukaryota</taxon>
        <taxon>Metazoa</taxon>
        <taxon>Chordata</taxon>
        <taxon>Craniata</taxon>
        <taxon>Vertebrata</taxon>
        <taxon>Euteleostomi</taxon>
        <taxon>Actinopterygii</taxon>
        <taxon>Neopterygii</taxon>
        <taxon>Teleostei</taxon>
        <taxon>Ostariophysi</taxon>
        <taxon>Gymnotiformes</taxon>
        <taxon>Gymnotoidei</taxon>
        <taxon>Gymnotidae</taxon>
        <taxon>Electrophorus</taxon>
    </lineage>
</organism>
<protein>
    <recommendedName>
        <fullName evidence="1">Tf2-1-like SH3-like domain-containing protein</fullName>
    </recommendedName>
</protein>
<sequence>MRRRLAPTYRPGQRVWLTAKDLPLPVYTCKLAPRYIRPFKVLYRINPVSYCLDLPPSLRVHPTFHVSRLRPVLCSVGSSDRPGPCMVDGALAYMVERLLDFRQLNGLCGRSLPSQLKMVGHCGVEQMCNCIISGADANCNGSMEAGSEDVMKSLTSFSKDFITTNVRATGR</sequence>
<feature type="domain" description="Tf2-1-like SH3-like" evidence="1">
    <location>
        <begin position="12"/>
        <end position="72"/>
    </location>
</feature>
<name>A0AAD8Z658_9TELE</name>
<dbReference type="Proteomes" id="UP001239994">
    <property type="component" value="Unassembled WGS sequence"/>
</dbReference>
<keyword evidence="3" id="KW-1185">Reference proteome</keyword>